<evidence type="ECO:0000256" key="2">
    <source>
        <dbReference type="ARBA" id="ARBA00022475"/>
    </source>
</evidence>
<dbReference type="GO" id="GO:0006829">
    <property type="term" value="P:zinc ion transport"/>
    <property type="evidence" value="ECO:0007669"/>
    <property type="project" value="UniProtKB-KW"/>
</dbReference>
<dbReference type="SUPFAM" id="SSF52540">
    <property type="entry name" value="P-loop containing nucleoside triphosphate hydrolases"/>
    <property type="match status" value="1"/>
</dbReference>
<keyword evidence="9" id="KW-0472">Membrane</keyword>
<dbReference type="InterPro" id="IPR027417">
    <property type="entry name" value="P-loop_NTPase"/>
</dbReference>
<dbReference type="EMBL" id="FRAL01000009">
    <property type="protein sequence ID" value="SHL19376.1"/>
    <property type="molecule type" value="Genomic_DNA"/>
</dbReference>
<dbReference type="GO" id="GO:0010043">
    <property type="term" value="P:response to zinc ion"/>
    <property type="evidence" value="ECO:0007669"/>
    <property type="project" value="TreeGrafter"/>
</dbReference>
<name>A0A1M6YM98_9GAMM</name>
<keyword evidence="7" id="KW-1278">Translocase</keyword>
<keyword evidence="5 11" id="KW-0067">ATP-binding</keyword>
<dbReference type="Proteomes" id="UP000184248">
    <property type="component" value="Unassembled WGS sequence"/>
</dbReference>
<dbReference type="GO" id="GO:0016887">
    <property type="term" value="F:ATP hydrolysis activity"/>
    <property type="evidence" value="ECO:0007669"/>
    <property type="project" value="InterPro"/>
</dbReference>
<evidence type="ECO:0000256" key="3">
    <source>
        <dbReference type="ARBA" id="ARBA00022741"/>
    </source>
</evidence>
<proteinExistence type="predicted"/>
<dbReference type="SMART" id="SM00382">
    <property type="entry name" value="AAA"/>
    <property type="match status" value="1"/>
</dbReference>
<evidence type="ECO:0000259" key="10">
    <source>
        <dbReference type="PROSITE" id="PS50893"/>
    </source>
</evidence>
<evidence type="ECO:0000256" key="5">
    <source>
        <dbReference type="ARBA" id="ARBA00022840"/>
    </source>
</evidence>
<feature type="domain" description="ABC transporter" evidence="10">
    <location>
        <begin position="4"/>
        <end position="219"/>
    </location>
</feature>
<keyword evidence="3" id="KW-0547">Nucleotide-binding</keyword>
<dbReference type="RefSeq" id="WP_064699061.1">
    <property type="nucleotide sequence ID" value="NZ_BDEO01000005.1"/>
</dbReference>
<dbReference type="InterPro" id="IPR003593">
    <property type="entry name" value="AAA+_ATPase"/>
</dbReference>
<keyword evidence="6" id="KW-0864">Zinc transport</keyword>
<evidence type="ECO:0000256" key="6">
    <source>
        <dbReference type="ARBA" id="ARBA00022906"/>
    </source>
</evidence>
<dbReference type="InterPro" id="IPR050153">
    <property type="entry name" value="Metal_Ion_Import_ABC"/>
</dbReference>
<dbReference type="PANTHER" id="PTHR42734">
    <property type="entry name" value="METAL TRANSPORT SYSTEM ATP-BINDING PROTEIN TM_0124-RELATED"/>
    <property type="match status" value="1"/>
</dbReference>
<evidence type="ECO:0000256" key="9">
    <source>
        <dbReference type="ARBA" id="ARBA00023136"/>
    </source>
</evidence>
<organism evidence="11 12">
    <name type="scientific">Halomonas caseinilytica</name>
    <dbReference type="NCBI Taxonomy" id="438744"/>
    <lineage>
        <taxon>Bacteria</taxon>
        <taxon>Pseudomonadati</taxon>
        <taxon>Pseudomonadota</taxon>
        <taxon>Gammaproteobacteria</taxon>
        <taxon>Oceanospirillales</taxon>
        <taxon>Halomonadaceae</taxon>
        <taxon>Halomonas</taxon>
    </lineage>
</organism>
<evidence type="ECO:0000256" key="8">
    <source>
        <dbReference type="ARBA" id="ARBA00023065"/>
    </source>
</evidence>
<evidence type="ECO:0000256" key="7">
    <source>
        <dbReference type="ARBA" id="ARBA00022967"/>
    </source>
</evidence>
<dbReference type="PROSITE" id="PS50893">
    <property type="entry name" value="ABC_TRANSPORTER_2"/>
    <property type="match status" value="1"/>
</dbReference>
<keyword evidence="2" id="KW-1003">Cell membrane</keyword>
<evidence type="ECO:0000313" key="12">
    <source>
        <dbReference type="Proteomes" id="UP000184248"/>
    </source>
</evidence>
<dbReference type="GO" id="GO:0005524">
    <property type="term" value="F:ATP binding"/>
    <property type="evidence" value="ECO:0007669"/>
    <property type="project" value="UniProtKB-KW"/>
</dbReference>
<keyword evidence="8" id="KW-0406">Ion transport</keyword>
<dbReference type="Pfam" id="PF00005">
    <property type="entry name" value="ABC_tran"/>
    <property type="match status" value="1"/>
</dbReference>
<evidence type="ECO:0000313" key="11">
    <source>
        <dbReference type="EMBL" id="SHL19376.1"/>
    </source>
</evidence>
<keyword evidence="1" id="KW-0813">Transport</keyword>
<dbReference type="InterPro" id="IPR017871">
    <property type="entry name" value="ABC_transporter-like_CS"/>
</dbReference>
<dbReference type="PROSITE" id="PS00211">
    <property type="entry name" value="ABC_TRANSPORTER_1"/>
    <property type="match status" value="1"/>
</dbReference>
<keyword evidence="4" id="KW-0862">Zinc</keyword>
<dbReference type="PANTHER" id="PTHR42734:SF9">
    <property type="entry name" value="ZINC IMPORT ATP-BINDING PROTEIN ZNUC"/>
    <property type="match status" value="1"/>
</dbReference>
<dbReference type="InterPro" id="IPR003439">
    <property type="entry name" value="ABC_transporter-like_ATP-bd"/>
</dbReference>
<evidence type="ECO:0000256" key="4">
    <source>
        <dbReference type="ARBA" id="ARBA00022833"/>
    </source>
</evidence>
<evidence type="ECO:0000256" key="1">
    <source>
        <dbReference type="ARBA" id="ARBA00022448"/>
    </source>
</evidence>
<dbReference type="Gene3D" id="3.40.50.300">
    <property type="entry name" value="P-loop containing nucleotide triphosphate hydrolases"/>
    <property type="match status" value="1"/>
</dbReference>
<dbReference type="AlphaFoldDB" id="A0A1M6YM98"/>
<reference evidence="12" key="1">
    <citation type="submission" date="2016-11" db="EMBL/GenBank/DDBJ databases">
        <authorList>
            <person name="Varghese N."/>
            <person name="Submissions S."/>
        </authorList>
    </citation>
    <scope>NUCLEOTIDE SEQUENCE [LARGE SCALE GENOMIC DNA]</scope>
    <source>
        <strain evidence="12">ALO Sharm</strain>
    </source>
</reference>
<protein>
    <submittedName>
        <fullName evidence="11">Zinc transport system ATP-binding protein</fullName>
    </submittedName>
</protein>
<sequence length="242" mass="26577">MTLLTIEHLDVDIDGRPILDNIQLTIERGEIVTIVGPNGSGKTTLLRAIIGSLTPSRGRIARSSELVLGYVPQRLHLDPTLPMTVSRFMGLPRRQHAERIDQALERAGAAGLSQQQMNSLSGGQFQRILLARALLESPDLLILDEATQGLDQRGVADFYRQLESVRRELGCGVLMVSHELHVVMRASDRVVCLNGAICCEGTPERVASSPAYRAMFGHDTQDAFALYRHDHSHQQAPAELAS</sequence>
<keyword evidence="12" id="KW-1185">Reference proteome</keyword>
<gene>
    <name evidence="11" type="ORF">SAMN05192556_10929</name>
</gene>
<accession>A0A1M6YM98</accession>
<dbReference type="OrthoDB" id="9780942at2"/>